<dbReference type="AlphaFoldDB" id="A0AAN8PD59"/>
<dbReference type="EMBL" id="JAWJWE010000038">
    <property type="protein sequence ID" value="KAK6623647.1"/>
    <property type="molecule type" value="Genomic_DNA"/>
</dbReference>
<name>A0AAN8PD59_POLSC</name>
<protein>
    <submittedName>
        <fullName evidence="2">Uncharacterized protein</fullName>
    </submittedName>
</protein>
<reference evidence="2 3" key="1">
    <citation type="submission" date="2023-10" db="EMBL/GenBank/DDBJ databases">
        <title>Genomes of two closely related lineages of the louse Polyplax serrata with different host specificities.</title>
        <authorList>
            <person name="Martinu J."/>
            <person name="Tarabai H."/>
            <person name="Stefka J."/>
            <person name="Hypsa V."/>
        </authorList>
    </citation>
    <scope>NUCLEOTIDE SEQUENCE [LARGE SCALE GENOMIC DNA]</scope>
    <source>
        <strain evidence="2">HR10_N</strain>
    </source>
</reference>
<dbReference type="Proteomes" id="UP001372834">
    <property type="component" value="Unassembled WGS sequence"/>
</dbReference>
<comment type="caution">
    <text evidence="2">The sequence shown here is derived from an EMBL/GenBank/DDBJ whole genome shotgun (WGS) entry which is preliminary data.</text>
</comment>
<proteinExistence type="predicted"/>
<organism evidence="2 3">
    <name type="scientific">Polyplax serrata</name>
    <name type="common">Common mouse louse</name>
    <dbReference type="NCBI Taxonomy" id="468196"/>
    <lineage>
        <taxon>Eukaryota</taxon>
        <taxon>Metazoa</taxon>
        <taxon>Ecdysozoa</taxon>
        <taxon>Arthropoda</taxon>
        <taxon>Hexapoda</taxon>
        <taxon>Insecta</taxon>
        <taxon>Pterygota</taxon>
        <taxon>Neoptera</taxon>
        <taxon>Paraneoptera</taxon>
        <taxon>Psocodea</taxon>
        <taxon>Troctomorpha</taxon>
        <taxon>Phthiraptera</taxon>
        <taxon>Anoplura</taxon>
        <taxon>Polyplacidae</taxon>
        <taxon>Polyplax</taxon>
    </lineage>
</organism>
<accession>A0AAN8PD59</accession>
<evidence type="ECO:0000313" key="2">
    <source>
        <dbReference type="EMBL" id="KAK6623647.1"/>
    </source>
</evidence>
<feature type="region of interest" description="Disordered" evidence="1">
    <location>
        <begin position="1"/>
        <end position="35"/>
    </location>
</feature>
<sequence length="89" mass="10325">MKKWKRNYYPRDAGGECKEKKKVGRRIKQPEETGNKVTTTKSIRVIVALVLTRARYSLQLLTKKRAEKKSLPIDVIAKAQNQDGDRKLR</sequence>
<gene>
    <name evidence="2" type="ORF">RUM43_009499</name>
</gene>
<evidence type="ECO:0000313" key="3">
    <source>
        <dbReference type="Proteomes" id="UP001372834"/>
    </source>
</evidence>
<evidence type="ECO:0000256" key="1">
    <source>
        <dbReference type="SAM" id="MobiDB-lite"/>
    </source>
</evidence>